<dbReference type="AlphaFoldDB" id="A0AA97PLU1"/>
<feature type="compositionally biased region" description="Basic and acidic residues" evidence="1">
    <location>
        <begin position="210"/>
        <end position="221"/>
    </location>
</feature>
<keyword evidence="2" id="KW-0812">Transmembrane</keyword>
<keyword evidence="2" id="KW-0472">Membrane</keyword>
<evidence type="ECO:0000313" key="3">
    <source>
        <dbReference type="EMBL" id="ELQ39451.1"/>
    </source>
</evidence>
<sequence length="293" mass="30847">MTIFAPHQSHNSGDELAAYKNKSESQVMSTATEDQVKSEAQGKDVPEEEVKEVVDIAKKARIAQQAADTFKDLATKALDPAEREKYLREAHAKEVEAHGHSKKARFLASGWGQGAMAGGGMGAAVGGGLGTVVGTLVGGIVSIPTSALGALGGTAAGAIKGPFVKLPGMGGSEKDKDGAEGEGKEAEAEFSEEDEAGHQAVLKAAEQAEELEKSEGKKESSMDTPTSPEKAHDITSQPSRYLKLKVEIPNTTSQVRFNGWMKSNLGLFILGVTVVFYITPLVLQHLTRTSAKS</sequence>
<evidence type="ECO:0000256" key="2">
    <source>
        <dbReference type="SAM" id="Phobius"/>
    </source>
</evidence>
<name>A0AA97PLU1_PYRO3</name>
<evidence type="ECO:0000256" key="1">
    <source>
        <dbReference type="SAM" id="MobiDB-lite"/>
    </source>
</evidence>
<gene>
    <name evidence="3" type="ORF">OOU_Y34scaffold00497g9</name>
</gene>
<feature type="transmembrane region" description="Helical" evidence="2">
    <location>
        <begin position="265"/>
        <end position="283"/>
    </location>
</feature>
<reference evidence="3" key="1">
    <citation type="journal article" date="2012" name="PLoS Genet.">
        <title>Comparative analysis of the genomes of two field isolates of the rice blast fungus Magnaporthe oryzae.</title>
        <authorList>
            <person name="Xue M."/>
            <person name="Yang J."/>
            <person name="Li Z."/>
            <person name="Hu S."/>
            <person name="Yao N."/>
            <person name="Dean R.A."/>
            <person name="Zhao W."/>
            <person name="Shen M."/>
            <person name="Zhang H."/>
            <person name="Li C."/>
            <person name="Liu L."/>
            <person name="Cao L."/>
            <person name="Xu X."/>
            <person name="Xing Y."/>
            <person name="Hsiang T."/>
            <person name="Zhang Z."/>
            <person name="Xu J.R."/>
            <person name="Peng Y.L."/>
        </authorList>
    </citation>
    <scope>NUCLEOTIDE SEQUENCE</scope>
    <source>
        <strain evidence="3">Y34</strain>
    </source>
</reference>
<feature type="compositionally biased region" description="Basic and acidic residues" evidence="1">
    <location>
        <begin position="34"/>
        <end position="45"/>
    </location>
</feature>
<feature type="compositionally biased region" description="Polar residues" evidence="1">
    <location>
        <begin position="24"/>
        <end position="33"/>
    </location>
</feature>
<feature type="region of interest" description="Disordered" evidence="1">
    <location>
        <begin position="165"/>
        <end position="238"/>
    </location>
</feature>
<dbReference type="EMBL" id="JH793595">
    <property type="protein sequence ID" value="ELQ39451.1"/>
    <property type="molecule type" value="Genomic_DNA"/>
</dbReference>
<proteinExistence type="predicted"/>
<feature type="region of interest" description="Disordered" evidence="1">
    <location>
        <begin position="20"/>
        <end position="46"/>
    </location>
</feature>
<keyword evidence="2" id="KW-1133">Transmembrane helix</keyword>
<accession>A0AA97PLU1</accession>
<feature type="compositionally biased region" description="Basic and acidic residues" evidence="1">
    <location>
        <begin position="172"/>
        <end position="187"/>
    </location>
</feature>
<organism evidence="3">
    <name type="scientific">Pyricularia oryzae (strain Y34)</name>
    <name type="common">Rice blast fungus</name>
    <name type="synonym">Magnaporthe oryzae</name>
    <dbReference type="NCBI Taxonomy" id="1143189"/>
    <lineage>
        <taxon>Eukaryota</taxon>
        <taxon>Fungi</taxon>
        <taxon>Dikarya</taxon>
        <taxon>Ascomycota</taxon>
        <taxon>Pezizomycotina</taxon>
        <taxon>Sordariomycetes</taxon>
        <taxon>Sordariomycetidae</taxon>
        <taxon>Magnaporthales</taxon>
        <taxon>Pyriculariaceae</taxon>
        <taxon>Pyricularia</taxon>
    </lineage>
</organism>
<protein>
    <submittedName>
        <fullName evidence="3">Uncharacterized protein</fullName>
    </submittedName>
</protein>
<dbReference type="Proteomes" id="UP000011086">
    <property type="component" value="Unassembled WGS sequence"/>
</dbReference>